<dbReference type="AlphaFoldDB" id="A0A8J3VFC7"/>
<dbReference type="RefSeq" id="WP_203907898.1">
    <property type="nucleotide sequence ID" value="NZ_BONY01000010.1"/>
</dbReference>
<feature type="domain" description="Ricin B lectin" evidence="4">
    <location>
        <begin position="255"/>
        <end position="385"/>
    </location>
</feature>
<comment type="similarity">
    <text evidence="1 2">Belongs to the glycosyl hydrolase 12 (cellulase H) family.</text>
</comment>
<dbReference type="PANTHER" id="PTHR34002:SF9">
    <property type="entry name" value="XYLOGLUCAN-SPECIFIC ENDO-BETA-1,4-GLUCANASE A"/>
    <property type="match status" value="1"/>
</dbReference>
<dbReference type="EMBL" id="BONY01000010">
    <property type="protein sequence ID" value="GIH04002.1"/>
    <property type="molecule type" value="Genomic_DNA"/>
</dbReference>
<dbReference type="GO" id="GO:0000272">
    <property type="term" value="P:polysaccharide catabolic process"/>
    <property type="evidence" value="ECO:0007669"/>
    <property type="project" value="UniProtKB-KW"/>
</dbReference>
<sequence>MPKLRPMLLAILLASGGLLASPPGAALAATEICDQFGSLRVDGDRYIVQNNRWGASTTQCISVEGASFRVTRADHNNSTSGPPAAYPSIYAGCHYGNCSSGSGLPLRVNQFGDPRATYHISTPNAGEWNASLDLWYDANPFPAGQNFGAEVMIWASHRGRPQPIGTRVGTVNLEGGSWDVWFGNIGWNVISYVRTTPSNTMTNFSVKAFTNDAVARGKIDTNWYLTSVQAGFEPWIGGAGLAVNQFAFTVNGGGTGSTPIRGQGSNRCLDLAGWGSGDGTNIILWDCHGRWNQQWRRDGNAFVNPQSGKCLDVRGAGTADGSEVWLWSCIPGGIAQQWLHRADGTLFNPHSGKCLDAAGWGTGNGTELIIWTCGNGQSNQIWRLG</sequence>
<organism evidence="5 6">
    <name type="scientific">Rhizocola hellebori</name>
    <dbReference type="NCBI Taxonomy" id="1392758"/>
    <lineage>
        <taxon>Bacteria</taxon>
        <taxon>Bacillati</taxon>
        <taxon>Actinomycetota</taxon>
        <taxon>Actinomycetes</taxon>
        <taxon>Micromonosporales</taxon>
        <taxon>Micromonosporaceae</taxon>
        <taxon>Rhizocola</taxon>
    </lineage>
</organism>
<dbReference type="SUPFAM" id="SSF50370">
    <property type="entry name" value="Ricin B-like lectins"/>
    <property type="match status" value="1"/>
</dbReference>
<evidence type="ECO:0000256" key="3">
    <source>
        <dbReference type="SAM" id="SignalP"/>
    </source>
</evidence>
<keyword evidence="6" id="KW-1185">Reference proteome</keyword>
<keyword evidence="3" id="KW-0732">Signal</keyword>
<evidence type="ECO:0000256" key="2">
    <source>
        <dbReference type="RuleBase" id="RU361163"/>
    </source>
</evidence>
<feature type="signal peptide" evidence="3">
    <location>
        <begin position="1"/>
        <end position="20"/>
    </location>
</feature>
<dbReference type="InterPro" id="IPR035992">
    <property type="entry name" value="Ricin_B-like_lectins"/>
</dbReference>
<keyword evidence="2" id="KW-0624">Polysaccharide degradation</keyword>
<reference evidence="5" key="1">
    <citation type="submission" date="2021-01" db="EMBL/GenBank/DDBJ databases">
        <title>Whole genome shotgun sequence of Rhizocola hellebori NBRC 109834.</title>
        <authorList>
            <person name="Komaki H."/>
            <person name="Tamura T."/>
        </authorList>
    </citation>
    <scope>NUCLEOTIDE SEQUENCE</scope>
    <source>
        <strain evidence="5">NBRC 109834</strain>
    </source>
</reference>
<dbReference type="CDD" id="cd23418">
    <property type="entry name" value="beta-trefoil_Ricin_XLN-like"/>
    <property type="match status" value="1"/>
</dbReference>
<name>A0A8J3VFC7_9ACTN</name>
<dbReference type="Pfam" id="PF00652">
    <property type="entry name" value="Ricin_B_lectin"/>
    <property type="match status" value="1"/>
</dbReference>
<feature type="chain" id="PRO_5038382488" description="Ricin B lectin domain-containing protein" evidence="3">
    <location>
        <begin position="21"/>
        <end position="385"/>
    </location>
</feature>
<proteinExistence type="inferred from homology"/>
<protein>
    <recommendedName>
        <fullName evidence="4">Ricin B lectin domain-containing protein</fullName>
    </recommendedName>
</protein>
<dbReference type="PROSITE" id="PS50231">
    <property type="entry name" value="RICIN_B_LECTIN"/>
    <property type="match status" value="1"/>
</dbReference>
<gene>
    <name evidence="5" type="ORF">Rhe02_20690</name>
</gene>
<accession>A0A8J3VFC7</accession>
<dbReference type="Gene3D" id="2.80.10.50">
    <property type="match status" value="1"/>
</dbReference>
<dbReference type="InterPro" id="IPR000772">
    <property type="entry name" value="Ricin_B_lectin"/>
</dbReference>
<dbReference type="InterPro" id="IPR013319">
    <property type="entry name" value="GH11/12"/>
</dbReference>
<dbReference type="GO" id="GO:0008810">
    <property type="term" value="F:cellulase activity"/>
    <property type="evidence" value="ECO:0007669"/>
    <property type="project" value="InterPro"/>
</dbReference>
<dbReference type="Pfam" id="PF01670">
    <property type="entry name" value="Glyco_hydro_12"/>
    <property type="match status" value="1"/>
</dbReference>
<keyword evidence="2" id="KW-0119">Carbohydrate metabolism</keyword>
<evidence type="ECO:0000313" key="6">
    <source>
        <dbReference type="Proteomes" id="UP000612899"/>
    </source>
</evidence>
<dbReference type="PANTHER" id="PTHR34002">
    <property type="entry name" value="BLR1656 PROTEIN"/>
    <property type="match status" value="1"/>
</dbReference>
<dbReference type="SUPFAM" id="SSF49899">
    <property type="entry name" value="Concanavalin A-like lectins/glucanases"/>
    <property type="match status" value="1"/>
</dbReference>
<dbReference type="Gene3D" id="2.60.120.180">
    <property type="match status" value="1"/>
</dbReference>
<keyword evidence="2" id="KW-0378">Hydrolase</keyword>
<dbReference type="Proteomes" id="UP000612899">
    <property type="component" value="Unassembled WGS sequence"/>
</dbReference>
<keyword evidence="2" id="KW-0326">Glycosidase</keyword>
<dbReference type="InterPro" id="IPR013320">
    <property type="entry name" value="ConA-like_dom_sf"/>
</dbReference>
<evidence type="ECO:0000256" key="1">
    <source>
        <dbReference type="ARBA" id="ARBA00005519"/>
    </source>
</evidence>
<dbReference type="InterPro" id="IPR002594">
    <property type="entry name" value="GH12"/>
</dbReference>
<comment type="caution">
    <text evidence="5">The sequence shown here is derived from an EMBL/GenBank/DDBJ whole genome shotgun (WGS) entry which is preliminary data.</text>
</comment>
<dbReference type="SMART" id="SM00458">
    <property type="entry name" value="RICIN"/>
    <property type="match status" value="1"/>
</dbReference>
<evidence type="ECO:0000259" key="4">
    <source>
        <dbReference type="SMART" id="SM00458"/>
    </source>
</evidence>
<evidence type="ECO:0000313" key="5">
    <source>
        <dbReference type="EMBL" id="GIH04002.1"/>
    </source>
</evidence>